<evidence type="ECO:0000313" key="2">
    <source>
        <dbReference type="Proteomes" id="UP000053268"/>
    </source>
</evidence>
<gene>
    <name evidence="1" type="ORF">RR46_00916</name>
</gene>
<reference evidence="1 2" key="1">
    <citation type="journal article" date="2015" name="Nat. Commun.">
        <title>Outbred genome sequencing and CRISPR/Cas9 gene editing in butterflies.</title>
        <authorList>
            <person name="Li X."/>
            <person name="Fan D."/>
            <person name="Zhang W."/>
            <person name="Liu G."/>
            <person name="Zhang L."/>
            <person name="Zhao L."/>
            <person name="Fang X."/>
            <person name="Chen L."/>
            <person name="Dong Y."/>
            <person name="Chen Y."/>
            <person name="Ding Y."/>
            <person name="Zhao R."/>
            <person name="Feng M."/>
            <person name="Zhu Y."/>
            <person name="Feng Y."/>
            <person name="Jiang X."/>
            <person name="Zhu D."/>
            <person name="Xiang H."/>
            <person name="Feng X."/>
            <person name="Li S."/>
            <person name="Wang J."/>
            <person name="Zhang G."/>
            <person name="Kronforst M.R."/>
            <person name="Wang W."/>
        </authorList>
    </citation>
    <scope>NUCLEOTIDE SEQUENCE [LARGE SCALE GENOMIC DNA]</scope>
    <source>
        <strain evidence="1">Ya'a_city_454_Px</strain>
        <tissue evidence="1">Whole body</tissue>
    </source>
</reference>
<keyword evidence="2" id="KW-1185">Reference proteome</keyword>
<protein>
    <submittedName>
        <fullName evidence="1">Uncharacterized protein</fullName>
    </submittedName>
</protein>
<dbReference type="EMBL" id="KQ459388">
    <property type="protein sequence ID" value="KPJ01151.1"/>
    <property type="molecule type" value="Genomic_DNA"/>
</dbReference>
<sequence length="51" mass="5773">MQLFLLRRMMQQKTLVKHQYTRDSVAHGTCTIVGDVSHDPFPTDASITPSI</sequence>
<accession>A0A0N0P9I9</accession>
<proteinExistence type="predicted"/>
<evidence type="ECO:0000313" key="1">
    <source>
        <dbReference type="EMBL" id="KPJ01151.1"/>
    </source>
</evidence>
<dbReference type="Proteomes" id="UP000053268">
    <property type="component" value="Unassembled WGS sequence"/>
</dbReference>
<name>A0A0N0P9I9_PAPXU</name>
<organism evidence="1 2">
    <name type="scientific">Papilio xuthus</name>
    <name type="common">Asian swallowtail butterfly</name>
    <dbReference type="NCBI Taxonomy" id="66420"/>
    <lineage>
        <taxon>Eukaryota</taxon>
        <taxon>Metazoa</taxon>
        <taxon>Ecdysozoa</taxon>
        <taxon>Arthropoda</taxon>
        <taxon>Hexapoda</taxon>
        <taxon>Insecta</taxon>
        <taxon>Pterygota</taxon>
        <taxon>Neoptera</taxon>
        <taxon>Endopterygota</taxon>
        <taxon>Lepidoptera</taxon>
        <taxon>Glossata</taxon>
        <taxon>Ditrysia</taxon>
        <taxon>Papilionoidea</taxon>
        <taxon>Papilionidae</taxon>
        <taxon>Papilioninae</taxon>
        <taxon>Papilio</taxon>
    </lineage>
</organism>
<dbReference type="AlphaFoldDB" id="A0A0N0P9I9"/>